<accession>A0A0Q2QVN4</accession>
<keyword evidence="2" id="KW-0378">Hydrolase</keyword>
<dbReference type="EMBL" id="LKHS01000022">
    <property type="protein sequence ID" value="KQH84109.1"/>
    <property type="molecule type" value="Genomic_DNA"/>
</dbReference>
<dbReference type="Pfam" id="PF03819">
    <property type="entry name" value="MazG"/>
    <property type="match status" value="1"/>
</dbReference>
<dbReference type="Proteomes" id="UP000051221">
    <property type="component" value="Unassembled WGS sequence"/>
</dbReference>
<dbReference type="GO" id="GO:0016787">
    <property type="term" value="F:hydrolase activity"/>
    <property type="evidence" value="ECO:0007669"/>
    <property type="project" value="UniProtKB-KW"/>
</dbReference>
<evidence type="ECO:0000313" key="3">
    <source>
        <dbReference type="Proteomes" id="UP000051221"/>
    </source>
</evidence>
<protein>
    <submittedName>
        <fullName evidence="2">Nucleotide pyrophosphohydrolase</fullName>
    </submittedName>
</protein>
<feature type="domain" description="NTP pyrophosphohydrolase MazG-like" evidence="1">
    <location>
        <begin position="35"/>
        <end position="101"/>
    </location>
</feature>
<dbReference type="CDD" id="cd11523">
    <property type="entry name" value="NTP-PPase"/>
    <property type="match status" value="1"/>
</dbReference>
<reference evidence="2 3" key="1">
    <citation type="submission" date="2015-08" db="EMBL/GenBank/DDBJ databases">
        <title>Antibacterial properties of a collection of Vibrionaceae strains.</title>
        <authorList>
            <person name="Giubergia S."/>
        </authorList>
    </citation>
    <scope>NUCLEOTIDE SEQUENCE [LARGE SCALE GENOMIC DNA]</scope>
    <source>
        <strain evidence="2 3">S0821</strain>
    </source>
</reference>
<dbReference type="Gene3D" id="1.10.287.1080">
    <property type="entry name" value="MazG-like"/>
    <property type="match status" value="1"/>
</dbReference>
<keyword evidence="3" id="KW-1185">Reference proteome</keyword>
<dbReference type="InterPro" id="IPR004518">
    <property type="entry name" value="MazG-like_dom"/>
</dbReference>
<organism evidence="2 3">
    <name type="scientific">Vibrio furnissii</name>
    <dbReference type="NCBI Taxonomy" id="29494"/>
    <lineage>
        <taxon>Bacteria</taxon>
        <taxon>Pseudomonadati</taxon>
        <taxon>Pseudomonadota</taxon>
        <taxon>Gammaproteobacteria</taxon>
        <taxon>Vibrionales</taxon>
        <taxon>Vibrionaceae</taxon>
        <taxon>Vibrio</taxon>
    </lineage>
</organism>
<dbReference type="RefSeq" id="WP_055466990.1">
    <property type="nucleotide sequence ID" value="NZ_CP035694.1"/>
</dbReference>
<evidence type="ECO:0000313" key="2">
    <source>
        <dbReference type="EMBL" id="KQH84109.1"/>
    </source>
</evidence>
<sequence>MATLTQTLGLNVEALLAIAQRKNRIDQSSDWFHGAQTYLTEIHSELQEVQDEIPHQRRCFLEEELGDVLWDYLNLLLSLEQESEIQMESVIARACQKYEQRVGAIEQGISWDDVKAQQKMTLQAEQDAWDAKTTSAVAATVESR</sequence>
<dbReference type="AlphaFoldDB" id="A0A0Q2QVN4"/>
<name>A0A0Q2QVN4_VIBFU</name>
<gene>
    <name evidence="2" type="ORF">AMR76_19900</name>
</gene>
<dbReference type="SUPFAM" id="SSF101386">
    <property type="entry name" value="all-alpha NTP pyrophosphatases"/>
    <property type="match status" value="1"/>
</dbReference>
<comment type="caution">
    <text evidence="2">The sequence shown here is derived from an EMBL/GenBank/DDBJ whole genome shotgun (WGS) entry which is preliminary data.</text>
</comment>
<evidence type="ECO:0000259" key="1">
    <source>
        <dbReference type="Pfam" id="PF03819"/>
    </source>
</evidence>
<proteinExistence type="predicted"/>
<dbReference type="InParanoid" id="A0A0Q2QVN4"/>